<name>A0A174IP83_9FIRM</name>
<dbReference type="AlphaFoldDB" id="A0A174IP83"/>
<gene>
    <name evidence="1" type="ORF">ERS852481_03067</name>
</gene>
<proteinExistence type="predicted"/>
<protein>
    <submittedName>
        <fullName evidence="1">Uncharacterized protein</fullName>
    </submittedName>
</protein>
<accession>A0A174IP83</accession>
<dbReference type="EMBL" id="CYZK01000034">
    <property type="protein sequence ID" value="CUO86809.1"/>
    <property type="molecule type" value="Genomic_DNA"/>
</dbReference>
<reference evidence="1 2" key="1">
    <citation type="submission" date="2015-09" db="EMBL/GenBank/DDBJ databases">
        <authorList>
            <consortium name="Pathogen Informatics"/>
        </authorList>
    </citation>
    <scope>NUCLEOTIDE SEQUENCE [LARGE SCALE GENOMIC DNA]</scope>
    <source>
        <strain evidence="1 2">2789STDY5834866</strain>
    </source>
</reference>
<dbReference type="Proteomes" id="UP000095362">
    <property type="component" value="Unassembled WGS sequence"/>
</dbReference>
<dbReference type="RefSeq" id="WP_055262250.1">
    <property type="nucleotide sequence ID" value="NZ_CYZK01000034.1"/>
</dbReference>
<sequence length="66" mass="7559">MQKHDKMVALAKEKSAEMTETAITAIETMYRKNIKISVDISHILGNLITVIFDYQILRKPLKILSL</sequence>
<evidence type="ECO:0000313" key="1">
    <source>
        <dbReference type="EMBL" id="CUO86809.1"/>
    </source>
</evidence>
<organism evidence="1 2">
    <name type="scientific">Coprococcus comes</name>
    <dbReference type="NCBI Taxonomy" id="410072"/>
    <lineage>
        <taxon>Bacteria</taxon>
        <taxon>Bacillati</taxon>
        <taxon>Bacillota</taxon>
        <taxon>Clostridia</taxon>
        <taxon>Lachnospirales</taxon>
        <taxon>Lachnospiraceae</taxon>
        <taxon>Coprococcus</taxon>
    </lineage>
</organism>
<evidence type="ECO:0000313" key="2">
    <source>
        <dbReference type="Proteomes" id="UP000095362"/>
    </source>
</evidence>